<dbReference type="EMBL" id="OD564275">
    <property type="protein sequence ID" value="CAD7437482.1"/>
    <property type="molecule type" value="Genomic_DNA"/>
</dbReference>
<feature type="compositionally biased region" description="Basic residues" evidence="7">
    <location>
        <begin position="163"/>
        <end position="183"/>
    </location>
</feature>
<dbReference type="PANTHER" id="PTHR31437:SF1">
    <property type="entry name" value="PROTEIN SREK1IP1"/>
    <property type="match status" value="1"/>
</dbReference>
<sequence>MCQNSQVEEIITRCAEPPLLVFLGCGFSLVQRVESYLRSVIEIVCLREEVMATRAEVGVQQVGGFAIPALEHATTKAVCGILMDPEILSRLIPQGKETIRPACKKCGYAGHLTFQCRNFIKVDPNKEIVLDVSSTSSDSEQEYVTPLTELREKELKNKLEKTKKIKKKKEKKSKSRHRSRSRSRSSEEREDSESDTKKRKHKKQKKIGGSVPRDGLKCVSGLDVKAWPVLTLCLRGGGFGAKFCGRGSGFGVRGREFGPGWCTVNHGPPQRYASLVAYPGLGTGGTTEWPTNWTPRRIPRGVYGYAQRPLSAIIVLLFFLAKRMVFEDGLERTLFLEVTVVPSVE</sequence>
<evidence type="ECO:0000256" key="4">
    <source>
        <dbReference type="ARBA" id="ARBA00037746"/>
    </source>
</evidence>
<gene>
    <name evidence="9" type="ORF">TBIB3V08_LOCUS93</name>
</gene>
<dbReference type="PANTHER" id="PTHR31437">
    <property type="entry name" value="SREK1IP1 FAMILY MEMBER"/>
    <property type="match status" value="1"/>
</dbReference>
<name>A0A7R9EN26_9NEOP</name>
<organism evidence="9">
    <name type="scientific">Timema bartmani</name>
    <dbReference type="NCBI Taxonomy" id="61472"/>
    <lineage>
        <taxon>Eukaryota</taxon>
        <taxon>Metazoa</taxon>
        <taxon>Ecdysozoa</taxon>
        <taxon>Arthropoda</taxon>
        <taxon>Hexapoda</taxon>
        <taxon>Insecta</taxon>
        <taxon>Pterygota</taxon>
        <taxon>Neoptera</taxon>
        <taxon>Polyneoptera</taxon>
        <taxon>Phasmatodea</taxon>
        <taxon>Timematodea</taxon>
        <taxon>Timematoidea</taxon>
        <taxon>Timematidae</taxon>
        <taxon>Timema</taxon>
    </lineage>
</organism>
<evidence type="ECO:0000256" key="5">
    <source>
        <dbReference type="ARBA" id="ARBA00039180"/>
    </source>
</evidence>
<feature type="domain" description="CCHC-type" evidence="8">
    <location>
        <begin position="103"/>
        <end position="118"/>
    </location>
</feature>
<evidence type="ECO:0000259" key="8">
    <source>
        <dbReference type="PROSITE" id="PS50158"/>
    </source>
</evidence>
<feature type="region of interest" description="Disordered" evidence="7">
    <location>
        <begin position="155"/>
        <end position="210"/>
    </location>
</feature>
<evidence type="ECO:0000256" key="1">
    <source>
        <dbReference type="ARBA" id="ARBA00022723"/>
    </source>
</evidence>
<feature type="compositionally biased region" description="Basic residues" evidence="7">
    <location>
        <begin position="197"/>
        <end position="206"/>
    </location>
</feature>
<keyword evidence="2 6" id="KW-0863">Zinc-finger</keyword>
<proteinExistence type="predicted"/>
<evidence type="ECO:0000313" key="9">
    <source>
        <dbReference type="EMBL" id="CAD7437482.1"/>
    </source>
</evidence>
<comment type="function">
    <text evidence="4">Possible splicing regulator involved in the control of cellular survival.</text>
</comment>
<dbReference type="InterPro" id="IPR001878">
    <property type="entry name" value="Znf_CCHC"/>
</dbReference>
<protein>
    <recommendedName>
        <fullName evidence="5">Protein SREK1IP1</fullName>
    </recommendedName>
</protein>
<reference evidence="9" key="1">
    <citation type="submission" date="2020-11" db="EMBL/GenBank/DDBJ databases">
        <authorList>
            <person name="Tran Van P."/>
        </authorList>
    </citation>
    <scope>NUCLEOTIDE SEQUENCE</scope>
</reference>
<evidence type="ECO:0000256" key="7">
    <source>
        <dbReference type="SAM" id="MobiDB-lite"/>
    </source>
</evidence>
<dbReference type="AlphaFoldDB" id="A0A7R9EN26"/>
<evidence type="ECO:0000256" key="3">
    <source>
        <dbReference type="ARBA" id="ARBA00022833"/>
    </source>
</evidence>
<dbReference type="Pfam" id="PF13917">
    <property type="entry name" value="zf-CCHC_3"/>
    <property type="match status" value="1"/>
</dbReference>
<dbReference type="PROSITE" id="PS50158">
    <property type="entry name" value="ZF_CCHC"/>
    <property type="match status" value="1"/>
</dbReference>
<evidence type="ECO:0000256" key="6">
    <source>
        <dbReference type="PROSITE-ProRule" id="PRU00047"/>
    </source>
</evidence>
<evidence type="ECO:0000256" key="2">
    <source>
        <dbReference type="ARBA" id="ARBA00022771"/>
    </source>
</evidence>
<dbReference type="GO" id="GO:0003676">
    <property type="term" value="F:nucleic acid binding"/>
    <property type="evidence" value="ECO:0007669"/>
    <property type="project" value="InterPro"/>
</dbReference>
<keyword evidence="1" id="KW-0479">Metal-binding</keyword>
<dbReference type="GO" id="GO:0008270">
    <property type="term" value="F:zinc ion binding"/>
    <property type="evidence" value="ECO:0007669"/>
    <property type="project" value="UniProtKB-KW"/>
</dbReference>
<accession>A0A7R9EN26</accession>
<keyword evidence="3" id="KW-0862">Zinc</keyword>